<evidence type="ECO:0000313" key="2">
    <source>
        <dbReference type="Proteomes" id="UP000824782"/>
    </source>
</evidence>
<proteinExistence type="predicted"/>
<protein>
    <submittedName>
        <fullName evidence="1">Uncharacterized protein</fullName>
    </submittedName>
</protein>
<comment type="caution">
    <text evidence="1">The sequence shown here is derived from an EMBL/GenBank/DDBJ whole genome shotgun (WGS) entry which is preliminary data.</text>
</comment>
<gene>
    <name evidence="1" type="ORF">GDO81_009255</name>
</gene>
<dbReference type="AlphaFoldDB" id="A0AAV7BQG2"/>
<dbReference type="EMBL" id="WNYA01000004">
    <property type="protein sequence ID" value="KAG8574634.1"/>
    <property type="molecule type" value="Genomic_DNA"/>
</dbReference>
<sequence length="69" mass="8096">MLFVLRFVLVLKTNKGRKKKLKKGDLWQSEIIHDWRDQEFSPGRNGKLVLSPEALRTVDGNRCENSKRD</sequence>
<dbReference type="Proteomes" id="UP000824782">
    <property type="component" value="Unassembled WGS sequence"/>
</dbReference>
<accession>A0AAV7BQG2</accession>
<name>A0AAV7BQG2_ENGPU</name>
<keyword evidence="2" id="KW-1185">Reference proteome</keyword>
<organism evidence="1 2">
    <name type="scientific">Engystomops pustulosus</name>
    <name type="common">Tungara frog</name>
    <name type="synonym">Physalaemus pustulosus</name>
    <dbReference type="NCBI Taxonomy" id="76066"/>
    <lineage>
        <taxon>Eukaryota</taxon>
        <taxon>Metazoa</taxon>
        <taxon>Chordata</taxon>
        <taxon>Craniata</taxon>
        <taxon>Vertebrata</taxon>
        <taxon>Euteleostomi</taxon>
        <taxon>Amphibia</taxon>
        <taxon>Batrachia</taxon>
        <taxon>Anura</taxon>
        <taxon>Neobatrachia</taxon>
        <taxon>Hyloidea</taxon>
        <taxon>Leptodactylidae</taxon>
        <taxon>Leiuperinae</taxon>
        <taxon>Engystomops</taxon>
    </lineage>
</organism>
<reference evidence="1" key="1">
    <citation type="thesis" date="2020" institute="ProQuest LLC" country="789 East Eisenhower Parkway, Ann Arbor, MI, USA">
        <title>Comparative Genomics and Chromosome Evolution.</title>
        <authorList>
            <person name="Mudd A.B."/>
        </authorList>
    </citation>
    <scope>NUCLEOTIDE SEQUENCE</scope>
    <source>
        <strain evidence="1">237g6f4</strain>
        <tissue evidence="1">Blood</tissue>
    </source>
</reference>
<evidence type="ECO:0000313" key="1">
    <source>
        <dbReference type="EMBL" id="KAG8574634.1"/>
    </source>
</evidence>